<reference evidence="2 3" key="2">
    <citation type="submission" date="2018-11" db="EMBL/GenBank/DDBJ databases">
        <authorList>
            <consortium name="Pathogen Informatics"/>
        </authorList>
    </citation>
    <scope>NUCLEOTIDE SEQUENCE [LARGE SCALE GENOMIC DNA]</scope>
</reference>
<dbReference type="InterPro" id="IPR025476">
    <property type="entry name" value="Helitron_helicase-like"/>
</dbReference>
<reference evidence="4" key="1">
    <citation type="submission" date="2017-02" db="UniProtKB">
        <authorList>
            <consortium name="WormBaseParasite"/>
        </authorList>
    </citation>
    <scope>IDENTIFICATION</scope>
</reference>
<evidence type="ECO:0000259" key="1">
    <source>
        <dbReference type="Pfam" id="PF14214"/>
    </source>
</evidence>
<dbReference type="STRING" id="27835.A0A0N4YVT3"/>
<evidence type="ECO:0000313" key="2">
    <source>
        <dbReference type="EMBL" id="VDL85102.1"/>
    </source>
</evidence>
<dbReference type="EMBL" id="UYSL01026237">
    <property type="protein sequence ID" value="VDL85102.1"/>
    <property type="molecule type" value="Genomic_DNA"/>
</dbReference>
<organism evidence="4">
    <name type="scientific">Nippostrongylus brasiliensis</name>
    <name type="common">Rat hookworm</name>
    <dbReference type="NCBI Taxonomy" id="27835"/>
    <lineage>
        <taxon>Eukaryota</taxon>
        <taxon>Metazoa</taxon>
        <taxon>Ecdysozoa</taxon>
        <taxon>Nematoda</taxon>
        <taxon>Chromadorea</taxon>
        <taxon>Rhabditida</taxon>
        <taxon>Rhabditina</taxon>
        <taxon>Rhabditomorpha</taxon>
        <taxon>Strongyloidea</taxon>
        <taxon>Heligmosomidae</taxon>
        <taxon>Nippostrongylus</taxon>
    </lineage>
</organism>
<evidence type="ECO:0000313" key="4">
    <source>
        <dbReference type="WBParaSite" id="NBR_0002135501-mRNA-1"/>
    </source>
</evidence>
<dbReference type="PANTHER" id="PTHR45786:SF74">
    <property type="entry name" value="ATP-DEPENDENT DNA HELICASE"/>
    <property type="match status" value="1"/>
</dbReference>
<keyword evidence="3" id="KW-1185">Reference proteome</keyword>
<proteinExistence type="predicted"/>
<dbReference type="PANTHER" id="PTHR45786">
    <property type="entry name" value="DNA BINDING PROTEIN-LIKE"/>
    <property type="match status" value="1"/>
</dbReference>
<dbReference type="Pfam" id="PF14214">
    <property type="entry name" value="Helitron_like_N"/>
    <property type="match status" value="1"/>
</dbReference>
<sequence length="267" mass="30510">MNCLANSLCDAFLMMSLSMLHNINVYVQSFKTMGEVREEEPRASLEQRRMPSIRMIFDVRPELDRGRYKIPIANEVAVVYVGEGDDVPATLSSAVHHRNNRTGHIADVYRPCDPLLFPRVSQREYYSFLVSLRSSFNPLHLAGKLFQQYLVDSYVKIEQNRLDNARTHQRELRSDSYQGLMDHLVGSEDVQTAAGQGIILRSSFQERPRAMHQSYQDVMAIVAKLVYHVHVQPKMAGNSKTSTRRSDFQRSAGFSGEYLPYEARCAS</sequence>
<gene>
    <name evidence="2" type="ORF">NBR_LOCUS21356</name>
</gene>
<dbReference type="WBParaSite" id="NBR_0002135501-mRNA-1">
    <property type="protein sequence ID" value="NBR_0002135501-mRNA-1"/>
    <property type="gene ID" value="NBR_0002135501"/>
</dbReference>
<dbReference type="Proteomes" id="UP000271162">
    <property type="component" value="Unassembled WGS sequence"/>
</dbReference>
<accession>A0A0N4YVT3</accession>
<dbReference type="OMA" id="YEARCAS"/>
<evidence type="ECO:0000313" key="3">
    <source>
        <dbReference type="Proteomes" id="UP000271162"/>
    </source>
</evidence>
<dbReference type="AlphaFoldDB" id="A0A0N4YVT3"/>
<name>A0A0N4YVT3_NIPBR</name>
<protein>
    <submittedName>
        <fullName evidence="4">Helitron_like_N domain-containing protein</fullName>
    </submittedName>
</protein>
<feature type="domain" description="Helitron helicase-like" evidence="1">
    <location>
        <begin position="125"/>
        <end position="225"/>
    </location>
</feature>